<evidence type="ECO:0000313" key="2">
    <source>
        <dbReference type="Proteomes" id="UP000887574"/>
    </source>
</evidence>
<name>A0A915DYG2_9BILA</name>
<organism evidence="2 3">
    <name type="scientific">Ditylenchus dipsaci</name>
    <dbReference type="NCBI Taxonomy" id="166011"/>
    <lineage>
        <taxon>Eukaryota</taxon>
        <taxon>Metazoa</taxon>
        <taxon>Ecdysozoa</taxon>
        <taxon>Nematoda</taxon>
        <taxon>Chromadorea</taxon>
        <taxon>Rhabditida</taxon>
        <taxon>Tylenchina</taxon>
        <taxon>Tylenchomorpha</taxon>
        <taxon>Sphaerularioidea</taxon>
        <taxon>Anguinidae</taxon>
        <taxon>Anguininae</taxon>
        <taxon>Ditylenchus</taxon>
    </lineage>
</organism>
<keyword evidence="2" id="KW-1185">Reference proteome</keyword>
<feature type="chain" id="PRO_5037663501" evidence="1">
    <location>
        <begin position="18"/>
        <end position="75"/>
    </location>
</feature>
<sequence length="75" mass="8203">MWLSLALQFVVMSTFRACTLVVKENASVSRSVDGMIQFEEQSIAADCSISSLYDAAVPVPFLSLQELWILMPGCG</sequence>
<evidence type="ECO:0000256" key="1">
    <source>
        <dbReference type="SAM" id="SignalP"/>
    </source>
</evidence>
<reference evidence="3" key="1">
    <citation type="submission" date="2022-11" db="UniProtKB">
        <authorList>
            <consortium name="WormBaseParasite"/>
        </authorList>
    </citation>
    <scope>IDENTIFICATION</scope>
</reference>
<proteinExistence type="predicted"/>
<dbReference type="AlphaFoldDB" id="A0A915DYG2"/>
<dbReference type="WBParaSite" id="jg24044">
    <property type="protein sequence ID" value="jg24044"/>
    <property type="gene ID" value="jg24044"/>
</dbReference>
<accession>A0A915DYG2</accession>
<feature type="signal peptide" evidence="1">
    <location>
        <begin position="1"/>
        <end position="17"/>
    </location>
</feature>
<protein>
    <submittedName>
        <fullName evidence="3">Secreted protein</fullName>
    </submittedName>
</protein>
<evidence type="ECO:0000313" key="3">
    <source>
        <dbReference type="WBParaSite" id="jg24044"/>
    </source>
</evidence>
<keyword evidence="1" id="KW-0732">Signal</keyword>
<dbReference type="Proteomes" id="UP000887574">
    <property type="component" value="Unplaced"/>
</dbReference>